<evidence type="ECO:0000313" key="13">
    <source>
        <dbReference type="Proteomes" id="UP000188929"/>
    </source>
</evidence>
<dbReference type="PANTHER" id="PTHR24421">
    <property type="entry name" value="NITRATE/NITRITE SENSOR PROTEIN NARX-RELATED"/>
    <property type="match status" value="1"/>
</dbReference>
<dbReference type="Gene3D" id="3.30.565.10">
    <property type="entry name" value="Histidine kinase-like ATPase, C-terminal domain"/>
    <property type="match status" value="1"/>
</dbReference>
<keyword evidence="8" id="KW-0902">Two-component regulatory system</keyword>
<evidence type="ECO:0000256" key="2">
    <source>
        <dbReference type="ARBA" id="ARBA00012438"/>
    </source>
</evidence>
<feature type="transmembrane region" description="Helical" evidence="10">
    <location>
        <begin position="134"/>
        <end position="152"/>
    </location>
</feature>
<dbReference type="EMBL" id="MOMC01000147">
    <property type="protein sequence ID" value="ONH21797.1"/>
    <property type="molecule type" value="Genomic_DNA"/>
</dbReference>
<keyword evidence="6" id="KW-0418">Kinase</keyword>
<dbReference type="RefSeq" id="WP_076823060.1">
    <property type="nucleotide sequence ID" value="NZ_MOMC01000147.1"/>
</dbReference>
<comment type="caution">
    <text evidence="12">The sequence shown here is derived from an EMBL/GenBank/DDBJ whole genome shotgun (WGS) entry which is preliminary data.</text>
</comment>
<accession>A0A1V2HYQ4</accession>
<keyword evidence="4" id="KW-0808">Transferase</keyword>
<organism evidence="12 13">
    <name type="scientific">Pseudofrankia asymbiotica</name>
    <dbReference type="NCBI Taxonomy" id="1834516"/>
    <lineage>
        <taxon>Bacteria</taxon>
        <taxon>Bacillati</taxon>
        <taxon>Actinomycetota</taxon>
        <taxon>Actinomycetes</taxon>
        <taxon>Frankiales</taxon>
        <taxon>Frankiaceae</taxon>
        <taxon>Pseudofrankia</taxon>
    </lineage>
</organism>
<dbReference type="InterPro" id="IPR036890">
    <property type="entry name" value="HATPase_C_sf"/>
</dbReference>
<evidence type="ECO:0000256" key="4">
    <source>
        <dbReference type="ARBA" id="ARBA00022679"/>
    </source>
</evidence>
<reference evidence="13" key="1">
    <citation type="submission" date="2016-10" db="EMBL/GenBank/DDBJ databases">
        <title>Frankia sp. NRRL B-16386 Genome sequencing.</title>
        <authorList>
            <person name="Ghodhbane-Gtari F."/>
            <person name="Swanson E."/>
            <person name="Gueddou A."/>
            <person name="Hezbri K."/>
            <person name="Ktari K."/>
            <person name="Nouioui I."/>
            <person name="Morris K."/>
            <person name="Simpson S."/>
            <person name="Abebe-Akele F."/>
            <person name="Thomas K."/>
            <person name="Gtari M."/>
            <person name="Tisa L.S."/>
        </authorList>
    </citation>
    <scope>NUCLEOTIDE SEQUENCE [LARGE SCALE GENOMIC DNA]</scope>
    <source>
        <strain evidence="13">NRRL B-16386</strain>
    </source>
</reference>
<comment type="catalytic activity">
    <reaction evidence="1">
        <text>ATP + protein L-histidine = ADP + protein N-phospho-L-histidine.</text>
        <dbReference type="EC" id="2.7.13.3"/>
    </reaction>
</comment>
<dbReference type="OrthoDB" id="227596at2"/>
<keyword evidence="10" id="KW-0472">Membrane</keyword>
<evidence type="ECO:0000256" key="5">
    <source>
        <dbReference type="ARBA" id="ARBA00022741"/>
    </source>
</evidence>
<dbReference type="InterPro" id="IPR003594">
    <property type="entry name" value="HATPase_dom"/>
</dbReference>
<dbReference type="Pfam" id="PF07730">
    <property type="entry name" value="HisKA_3"/>
    <property type="match status" value="1"/>
</dbReference>
<feature type="transmembrane region" description="Helical" evidence="10">
    <location>
        <begin position="51"/>
        <end position="80"/>
    </location>
</feature>
<feature type="transmembrane region" description="Helical" evidence="10">
    <location>
        <begin position="25"/>
        <end position="44"/>
    </location>
</feature>
<evidence type="ECO:0000256" key="3">
    <source>
        <dbReference type="ARBA" id="ARBA00022553"/>
    </source>
</evidence>
<dbReference type="Pfam" id="PF02518">
    <property type="entry name" value="HATPase_c"/>
    <property type="match status" value="1"/>
</dbReference>
<protein>
    <recommendedName>
        <fullName evidence="2">histidine kinase</fullName>
        <ecNumber evidence="2">2.7.13.3</ecNumber>
    </recommendedName>
</protein>
<dbReference type="SUPFAM" id="SSF55874">
    <property type="entry name" value="ATPase domain of HSP90 chaperone/DNA topoisomerase II/histidine kinase"/>
    <property type="match status" value="1"/>
</dbReference>
<dbReference type="InterPro" id="IPR050482">
    <property type="entry name" value="Sensor_HK_TwoCompSys"/>
</dbReference>
<dbReference type="GO" id="GO:0016020">
    <property type="term" value="C:membrane"/>
    <property type="evidence" value="ECO:0007669"/>
    <property type="project" value="InterPro"/>
</dbReference>
<dbReference type="EC" id="2.7.13.3" evidence="2"/>
<keyword evidence="3" id="KW-0597">Phosphoprotein</keyword>
<evidence type="ECO:0000259" key="11">
    <source>
        <dbReference type="PROSITE" id="PS50109"/>
    </source>
</evidence>
<proteinExistence type="predicted"/>
<dbReference type="GO" id="GO:0005524">
    <property type="term" value="F:ATP binding"/>
    <property type="evidence" value="ECO:0007669"/>
    <property type="project" value="UniProtKB-KW"/>
</dbReference>
<keyword evidence="10" id="KW-0812">Transmembrane</keyword>
<keyword evidence="5" id="KW-0547">Nucleotide-binding</keyword>
<evidence type="ECO:0000256" key="1">
    <source>
        <dbReference type="ARBA" id="ARBA00000085"/>
    </source>
</evidence>
<feature type="domain" description="Histidine kinase" evidence="11">
    <location>
        <begin position="316"/>
        <end position="407"/>
    </location>
</feature>
<dbReference type="PANTHER" id="PTHR24421:SF10">
    <property type="entry name" value="NITRATE_NITRITE SENSOR PROTEIN NARQ"/>
    <property type="match status" value="1"/>
</dbReference>
<keyword evidence="7" id="KW-0067">ATP-binding</keyword>
<dbReference type="STRING" id="1834516.BL253_37830"/>
<keyword evidence="13" id="KW-1185">Reference proteome</keyword>
<dbReference type="PROSITE" id="PS50109">
    <property type="entry name" value="HIS_KIN"/>
    <property type="match status" value="1"/>
</dbReference>
<dbReference type="InterPro" id="IPR011712">
    <property type="entry name" value="Sig_transdc_His_kin_sub3_dim/P"/>
</dbReference>
<evidence type="ECO:0000313" key="12">
    <source>
        <dbReference type="EMBL" id="ONH21797.1"/>
    </source>
</evidence>
<dbReference type="GO" id="GO:0046983">
    <property type="term" value="F:protein dimerization activity"/>
    <property type="evidence" value="ECO:0007669"/>
    <property type="project" value="InterPro"/>
</dbReference>
<dbReference type="Proteomes" id="UP000188929">
    <property type="component" value="Unassembled WGS sequence"/>
</dbReference>
<dbReference type="CDD" id="cd16917">
    <property type="entry name" value="HATPase_UhpB-NarQ-NarX-like"/>
    <property type="match status" value="1"/>
</dbReference>
<evidence type="ECO:0000256" key="7">
    <source>
        <dbReference type="ARBA" id="ARBA00022840"/>
    </source>
</evidence>
<feature type="region of interest" description="Disordered" evidence="9">
    <location>
        <begin position="245"/>
        <end position="277"/>
    </location>
</feature>
<dbReference type="GO" id="GO:0000155">
    <property type="term" value="F:phosphorelay sensor kinase activity"/>
    <property type="evidence" value="ECO:0007669"/>
    <property type="project" value="InterPro"/>
</dbReference>
<dbReference type="InterPro" id="IPR005467">
    <property type="entry name" value="His_kinase_dom"/>
</dbReference>
<dbReference type="Gene3D" id="1.20.5.1930">
    <property type="match status" value="1"/>
</dbReference>
<feature type="compositionally biased region" description="Pro residues" evidence="9">
    <location>
        <begin position="246"/>
        <end position="257"/>
    </location>
</feature>
<evidence type="ECO:0000256" key="10">
    <source>
        <dbReference type="SAM" id="Phobius"/>
    </source>
</evidence>
<sequence>MSERILPAAVDRLEDRLTRALATPWPWLAVAGVLLLAAAAQAGLDDRFLTSVAIVLPVAFVVRLPRPAVLIAVVAALGFFFPGAPLVPIAGGTGLLIVCAVAGYRLTAAEICVIGGLFLINAVTPFNAPDPGAASYLLFTVVIGALGFGRLLRSRSAIIAEREALGAAHTSTVREHLLLVDRTAIARELHDVVAHHISHIAIQAETARYTTPGLPELAGTRLAEIGESARSALAEMRRVLTVIRAPGPPRAGPPRAGPPAAGAPAGQLGPALEPRPGLGQLDALVGATRRHGTAVTVTVSGLAVPIPADVDLVAYRVIQESLTNARRHAPGADVDIALHHGPELLRLTIHNGSPGVAAPTVPTDQTDQTGLGLLGMRERVDAVGGTLRHGRLPDGGFTVAAELPLRPDR</sequence>
<dbReference type="SMART" id="SM00387">
    <property type="entry name" value="HATPase_c"/>
    <property type="match status" value="1"/>
</dbReference>
<feature type="transmembrane region" description="Helical" evidence="10">
    <location>
        <begin position="111"/>
        <end position="128"/>
    </location>
</feature>
<dbReference type="AlphaFoldDB" id="A0A1V2HYQ4"/>
<evidence type="ECO:0000256" key="8">
    <source>
        <dbReference type="ARBA" id="ARBA00023012"/>
    </source>
</evidence>
<evidence type="ECO:0000256" key="9">
    <source>
        <dbReference type="SAM" id="MobiDB-lite"/>
    </source>
</evidence>
<keyword evidence="10" id="KW-1133">Transmembrane helix</keyword>
<evidence type="ECO:0000256" key="6">
    <source>
        <dbReference type="ARBA" id="ARBA00022777"/>
    </source>
</evidence>
<name>A0A1V2HYQ4_9ACTN</name>
<gene>
    <name evidence="12" type="ORF">BL253_37830</name>
</gene>